<evidence type="ECO:0000313" key="1">
    <source>
        <dbReference type="EMBL" id="QNO18875.1"/>
    </source>
</evidence>
<dbReference type="AlphaFoldDB" id="A0A7G9WJL3"/>
<proteinExistence type="predicted"/>
<keyword evidence="2" id="KW-1185">Reference proteome</keyword>
<dbReference type="KEGG" id="caml:H6X83_04395"/>
<reference evidence="1 2" key="1">
    <citation type="submission" date="2020-08" db="EMBL/GenBank/DDBJ databases">
        <authorList>
            <person name="Ren C."/>
            <person name="Gu Y."/>
            <person name="Xu Y."/>
        </authorList>
    </citation>
    <scope>NUCLEOTIDE SEQUENCE [LARGE SCALE GENOMIC DNA]</scope>
    <source>
        <strain evidence="1 2">LBM18003</strain>
    </source>
</reference>
<gene>
    <name evidence="1" type="ORF">H6X83_04395</name>
</gene>
<organism evidence="1 2">
    <name type="scientific">Caproicibacterium amylolyticum</name>
    <dbReference type="NCBI Taxonomy" id="2766537"/>
    <lineage>
        <taxon>Bacteria</taxon>
        <taxon>Bacillati</taxon>
        <taxon>Bacillota</taxon>
        <taxon>Clostridia</taxon>
        <taxon>Eubacteriales</taxon>
        <taxon>Oscillospiraceae</taxon>
        <taxon>Caproicibacterium</taxon>
    </lineage>
</organism>
<dbReference type="RefSeq" id="WP_212507944.1">
    <property type="nucleotide sequence ID" value="NZ_CP060696.1"/>
</dbReference>
<evidence type="ECO:0000313" key="2">
    <source>
        <dbReference type="Proteomes" id="UP000516046"/>
    </source>
</evidence>
<sequence length="82" mass="9548">MPCKRYVEMVVKYTEEGKIEPLAVHWGPGQLFEIDRILDVRPAASLKAGGAGIRYTCRIQGHEKYLWLEENRWFVEAKQDIL</sequence>
<protein>
    <submittedName>
        <fullName evidence="1">Uncharacterized protein</fullName>
    </submittedName>
</protein>
<dbReference type="EMBL" id="CP060696">
    <property type="protein sequence ID" value="QNO18875.1"/>
    <property type="molecule type" value="Genomic_DNA"/>
</dbReference>
<dbReference type="Proteomes" id="UP000516046">
    <property type="component" value="Chromosome"/>
</dbReference>
<name>A0A7G9WJL3_9FIRM</name>
<accession>A0A7G9WJL3</accession>